<accession>A0AA38HNN5</accession>
<reference evidence="2" key="1">
    <citation type="journal article" date="2023" name="G3 (Bethesda)">
        <title>Whole genome assemblies of Zophobas morio and Tenebrio molitor.</title>
        <authorList>
            <person name="Kaur S."/>
            <person name="Stinson S.A."/>
            <person name="diCenzo G.C."/>
        </authorList>
    </citation>
    <scope>NUCLEOTIDE SEQUENCE</scope>
    <source>
        <strain evidence="2">QUZm001</strain>
    </source>
</reference>
<sequence>MIDFRFVRLIKFNVGLNLHVRRQLVLRDATQSAAANPLSSLRRSVVLPSRRRKTRAHLEHLHPDAHKTTSSRYELCIRLGDAQIRPVTSAEVQNGSLTGPPVHRCPLSAP</sequence>
<gene>
    <name evidence="2" type="ORF">Zmor_027202</name>
</gene>
<proteinExistence type="predicted"/>
<keyword evidence="3" id="KW-1185">Reference proteome</keyword>
<organism evidence="2 3">
    <name type="scientific">Zophobas morio</name>
    <dbReference type="NCBI Taxonomy" id="2755281"/>
    <lineage>
        <taxon>Eukaryota</taxon>
        <taxon>Metazoa</taxon>
        <taxon>Ecdysozoa</taxon>
        <taxon>Arthropoda</taxon>
        <taxon>Hexapoda</taxon>
        <taxon>Insecta</taxon>
        <taxon>Pterygota</taxon>
        <taxon>Neoptera</taxon>
        <taxon>Endopterygota</taxon>
        <taxon>Coleoptera</taxon>
        <taxon>Polyphaga</taxon>
        <taxon>Cucujiformia</taxon>
        <taxon>Tenebrionidae</taxon>
        <taxon>Zophobas</taxon>
    </lineage>
</organism>
<dbReference type="AlphaFoldDB" id="A0AA38HNN5"/>
<dbReference type="Proteomes" id="UP001168821">
    <property type="component" value="Unassembled WGS sequence"/>
</dbReference>
<protein>
    <submittedName>
        <fullName evidence="2">Uncharacterized protein</fullName>
    </submittedName>
</protein>
<comment type="caution">
    <text evidence="2">The sequence shown here is derived from an EMBL/GenBank/DDBJ whole genome shotgun (WGS) entry which is preliminary data.</text>
</comment>
<dbReference type="EMBL" id="JALNTZ010000009">
    <property type="protein sequence ID" value="KAJ3640654.1"/>
    <property type="molecule type" value="Genomic_DNA"/>
</dbReference>
<name>A0AA38HNN5_9CUCU</name>
<feature type="region of interest" description="Disordered" evidence="1">
    <location>
        <begin position="90"/>
        <end position="110"/>
    </location>
</feature>
<evidence type="ECO:0000256" key="1">
    <source>
        <dbReference type="SAM" id="MobiDB-lite"/>
    </source>
</evidence>
<evidence type="ECO:0000313" key="2">
    <source>
        <dbReference type="EMBL" id="KAJ3640654.1"/>
    </source>
</evidence>
<evidence type="ECO:0000313" key="3">
    <source>
        <dbReference type="Proteomes" id="UP001168821"/>
    </source>
</evidence>